<dbReference type="Proteomes" id="UP001595859">
    <property type="component" value="Unassembled WGS sequence"/>
</dbReference>
<keyword evidence="2" id="KW-1185">Reference proteome</keyword>
<sequence>MAHDMAMSTWMDLSRGTPLSYSVSGSDVAHVLIGSGNTICELVFDSPAMRAMAELSAAVVAEMDARYAQETAAEHSVPGRHHLHAS</sequence>
<dbReference type="EMBL" id="JBHSIS010000008">
    <property type="protein sequence ID" value="MFC4855575.1"/>
    <property type="molecule type" value="Genomic_DNA"/>
</dbReference>
<accession>A0ABV9S1T1</accession>
<proteinExistence type="predicted"/>
<evidence type="ECO:0000313" key="2">
    <source>
        <dbReference type="Proteomes" id="UP001595859"/>
    </source>
</evidence>
<comment type="caution">
    <text evidence="1">The sequence shown here is derived from an EMBL/GenBank/DDBJ whole genome shotgun (WGS) entry which is preliminary data.</text>
</comment>
<dbReference type="RefSeq" id="WP_378057536.1">
    <property type="nucleotide sequence ID" value="NZ_JBHSIS010000008.1"/>
</dbReference>
<reference evidence="2" key="1">
    <citation type="journal article" date="2019" name="Int. J. Syst. Evol. Microbiol.">
        <title>The Global Catalogue of Microorganisms (GCM) 10K type strain sequencing project: providing services to taxonomists for standard genome sequencing and annotation.</title>
        <authorList>
            <consortium name="The Broad Institute Genomics Platform"/>
            <consortium name="The Broad Institute Genome Sequencing Center for Infectious Disease"/>
            <person name="Wu L."/>
            <person name="Ma J."/>
        </authorList>
    </citation>
    <scope>NUCLEOTIDE SEQUENCE [LARGE SCALE GENOMIC DNA]</scope>
    <source>
        <strain evidence="2">ZS-22-S1</strain>
    </source>
</reference>
<evidence type="ECO:0000313" key="1">
    <source>
        <dbReference type="EMBL" id="MFC4855575.1"/>
    </source>
</evidence>
<organism evidence="1 2">
    <name type="scientific">Actinophytocola glycyrrhizae</name>
    <dbReference type="NCBI Taxonomy" id="2044873"/>
    <lineage>
        <taxon>Bacteria</taxon>
        <taxon>Bacillati</taxon>
        <taxon>Actinomycetota</taxon>
        <taxon>Actinomycetes</taxon>
        <taxon>Pseudonocardiales</taxon>
        <taxon>Pseudonocardiaceae</taxon>
    </lineage>
</organism>
<protein>
    <submittedName>
        <fullName evidence="1">Uncharacterized protein</fullName>
    </submittedName>
</protein>
<gene>
    <name evidence="1" type="ORF">ACFPCV_18860</name>
</gene>
<name>A0ABV9S1T1_9PSEU</name>